<dbReference type="PROSITE" id="PS50887">
    <property type="entry name" value="GGDEF"/>
    <property type="match status" value="1"/>
</dbReference>
<feature type="domain" description="PAS" evidence="6">
    <location>
        <begin position="162"/>
        <end position="238"/>
    </location>
</feature>
<feature type="domain" description="PAC" evidence="7">
    <location>
        <begin position="379"/>
        <end position="434"/>
    </location>
</feature>
<proteinExistence type="predicted"/>
<evidence type="ECO:0000259" key="7">
    <source>
        <dbReference type="PROSITE" id="PS50113"/>
    </source>
</evidence>
<dbReference type="HOGENOM" id="CLU_000445_27_1_6"/>
<keyword evidence="11" id="KW-1185">Reference proteome</keyword>
<dbReference type="GO" id="GO:0006355">
    <property type="term" value="P:regulation of DNA-templated transcription"/>
    <property type="evidence" value="ECO:0007669"/>
    <property type="project" value="InterPro"/>
</dbReference>
<evidence type="ECO:0000256" key="4">
    <source>
        <dbReference type="ARBA" id="ARBA00022636"/>
    </source>
</evidence>
<dbReference type="Proteomes" id="UP000053902">
    <property type="component" value="Unassembled WGS sequence"/>
</dbReference>
<dbReference type="NCBIfam" id="TIGR00254">
    <property type="entry name" value="GGDEF"/>
    <property type="match status" value="1"/>
</dbReference>
<dbReference type="PROSITE" id="PS50112">
    <property type="entry name" value="PAS"/>
    <property type="match status" value="3"/>
</dbReference>
<dbReference type="SMART" id="SM00086">
    <property type="entry name" value="PAC"/>
    <property type="match status" value="4"/>
</dbReference>
<evidence type="ECO:0000256" key="1">
    <source>
        <dbReference type="ARBA" id="ARBA00001946"/>
    </source>
</evidence>
<dbReference type="FunFam" id="3.30.70.270:FF:000001">
    <property type="entry name" value="Diguanylate cyclase domain protein"/>
    <property type="match status" value="1"/>
</dbReference>
<name>A0A078LWY2_9PSED</name>
<dbReference type="SUPFAM" id="SSF55785">
    <property type="entry name" value="PYP-like sensor domain (PAS domain)"/>
    <property type="match status" value="4"/>
</dbReference>
<evidence type="ECO:0000259" key="9">
    <source>
        <dbReference type="PROSITE" id="PS50887"/>
    </source>
</evidence>
<dbReference type="Pfam" id="PF13426">
    <property type="entry name" value="PAS_9"/>
    <property type="match status" value="1"/>
</dbReference>
<dbReference type="Gene3D" id="3.30.70.270">
    <property type="match status" value="1"/>
</dbReference>
<dbReference type="InterPro" id="IPR000014">
    <property type="entry name" value="PAS"/>
</dbReference>
<dbReference type="InterPro" id="IPR000160">
    <property type="entry name" value="GGDEF_dom"/>
</dbReference>
<dbReference type="InterPro" id="IPR000700">
    <property type="entry name" value="PAS-assoc_C"/>
</dbReference>
<dbReference type="InterPro" id="IPR035919">
    <property type="entry name" value="EAL_sf"/>
</dbReference>
<comment type="subcellular location">
    <subcellularLocation>
        <location evidence="2">Cell inner membrane</location>
    </subcellularLocation>
</comment>
<feature type="domain" description="PAS" evidence="6">
    <location>
        <begin position="431"/>
        <end position="476"/>
    </location>
</feature>
<dbReference type="Gene3D" id="3.20.20.450">
    <property type="entry name" value="EAL domain"/>
    <property type="match status" value="1"/>
</dbReference>
<evidence type="ECO:0000313" key="10">
    <source>
        <dbReference type="EMBL" id="CDZ95719.1"/>
    </source>
</evidence>
<dbReference type="SMART" id="SM00091">
    <property type="entry name" value="PAS"/>
    <property type="match status" value="4"/>
</dbReference>
<dbReference type="SMART" id="SM00267">
    <property type="entry name" value="GGDEF"/>
    <property type="match status" value="1"/>
</dbReference>
<accession>A0A078LWY2</accession>
<dbReference type="InterPro" id="IPR052155">
    <property type="entry name" value="Biofilm_reg_signaling"/>
</dbReference>
<protein>
    <recommendedName>
        <fullName evidence="3">cyclic-guanylate-specific phosphodiesterase</fullName>
        <ecNumber evidence="3">3.1.4.52</ecNumber>
    </recommendedName>
</protein>
<dbReference type="PANTHER" id="PTHR44757">
    <property type="entry name" value="DIGUANYLATE CYCLASE DGCP"/>
    <property type="match status" value="1"/>
</dbReference>
<evidence type="ECO:0000313" key="11">
    <source>
        <dbReference type="Proteomes" id="UP000053902"/>
    </source>
</evidence>
<dbReference type="Pfam" id="PF00563">
    <property type="entry name" value="EAL"/>
    <property type="match status" value="1"/>
</dbReference>
<comment type="catalytic activity">
    <reaction evidence="5">
        <text>3',3'-c-di-GMP + H2O = 5'-phosphoguanylyl(3'-&gt;5')guanosine + H(+)</text>
        <dbReference type="Rhea" id="RHEA:24902"/>
        <dbReference type="ChEBI" id="CHEBI:15377"/>
        <dbReference type="ChEBI" id="CHEBI:15378"/>
        <dbReference type="ChEBI" id="CHEBI:58754"/>
        <dbReference type="ChEBI" id="CHEBI:58805"/>
        <dbReference type="EC" id="3.1.4.52"/>
    </reaction>
    <physiologicalReaction direction="left-to-right" evidence="5">
        <dbReference type="Rhea" id="RHEA:24903"/>
    </physiologicalReaction>
</comment>
<dbReference type="PROSITE" id="PS50883">
    <property type="entry name" value="EAL"/>
    <property type="match status" value="1"/>
</dbReference>
<dbReference type="Pfam" id="PF00990">
    <property type="entry name" value="GGDEF"/>
    <property type="match status" value="1"/>
</dbReference>
<dbReference type="Gene3D" id="3.30.450.20">
    <property type="entry name" value="PAS domain"/>
    <property type="match status" value="4"/>
</dbReference>
<dbReference type="InterPro" id="IPR013655">
    <property type="entry name" value="PAS_fold_3"/>
</dbReference>
<dbReference type="eggNOG" id="COG5001">
    <property type="taxonomic scope" value="Bacteria"/>
</dbReference>
<dbReference type="InterPro" id="IPR013767">
    <property type="entry name" value="PAS_fold"/>
</dbReference>
<feature type="domain" description="GGDEF" evidence="9">
    <location>
        <begin position="588"/>
        <end position="725"/>
    </location>
</feature>
<keyword evidence="4" id="KW-0973">c-di-GMP</keyword>
<dbReference type="InterPro" id="IPR029787">
    <property type="entry name" value="Nucleotide_cyclase"/>
</dbReference>
<dbReference type="InterPro" id="IPR043128">
    <property type="entry name" value="Rev_trsase/Diguanyl_cyclase"/>
</dbReference>
<dbReference type="SUPFAM" id="SSF55073">
    <property type="entry name" value="Nucleotide cyclase"/>
    <property type="match status" value="1"/>
</dbReference>
<comment type="cofactor">
    <cofactor evidence="1">
        <name>Mg(2+)</name>
        <dbReference type="ChEBI" id="CHEBI:18420"/>
    </cofactor>
</comment>
<dbReference type="GO" id="GO:0071732">
    <property type="term" value="P:cellular response to nitric oxide"/>
    <property type="evidence" value="ECO:0007669"/>
    <property type="project" value="UniProtKB-ARBA"/>
</dbReference>
<evidence type="ECO:0000259" key="8">
    <source>
        <dbReference type="PROSITE" id="PS50883"/>
    </source>
</evidence>
<dbReference type="CDD" id="cd00130">
    <property type="entry name" value="PAS"/>
    <property type="match status" value="3"/>
</dbReference>
<feature type="domain" description="PAC" evidence="7">
    <location>
        <begin position="241"/>
        <end position="294"/>
    </location>
</feature>
<evidence type="ECO:0000256" key="3">
    <source>
        <dbReference type="ARBA" id="ARBA00012282"/>
    </source>
</evidence>
<dbReference type="CDD" id="cd01948">
    <property type="entry name" value="EAL"/>
    <property type="match status" value="1"/>
</dbReference>
<dbReference type="EMBL" id="CCSF01000001">
    <property type="protein sequence ID" value="CDZ95719.1"/>
    <property type="molecule type" value="Genomic_DNA"/>
</dbReference>
<dbReference type="AlphaFoldDB" id="A0A078LWY2"/>
<feature type="domain" description="PAS" evidence="6">
    <location>
        <begin position="295"/>
        <end position="366"/>
    </location>
</feature>
<dbReference type="CDD" id="cd01949">
    <property type="entry name" value="GGDEF"/>
    <property type="match status" value="1"/>
</dbReference>
<dbReference type="InterPro" id="IPR001633">
    <property type="entry name" value="EAL_dom"/>
</dbReference>
<dbReference type="NCBIfam" id="TIGR00229">
    <property type="entry name" value="sensory_box"/>
    <property type="match status" value="3"/>
</dbReference>
<dbReference type="PIRSF" id="PIRSF005925">
    <property type="entry name" value="Dos"/>
    <property type="match status" value="1"/>
</dbReference>
<dbReference type="InterPro" id="IPR001610">
    <property type="entry name" value="PAC"/>
</dbReference>
<feature type="domain" description="EAL" evidence="8">
    <location>
        <begin position="734"/>
        <end position="988"/>
    </location>
</feature>
<dbReference type="InterPro" id="IPR035965">
    <property type="entry name" value="PAS-like_dom_sf"/>
</dbReference>
<dbReference type="PROSITE" id="PS50113">
    <property type="entry name" value="PAC"/>
    <property type="match status" value="3"/>
</dbReference>
<feature type="domain" description="PAC" evidence="7">
    <location>
        <begin position="504"/>
        <end position="556"/>
    </location>
</feature>
<dbReference type="SMART" id="SM00052">
    <property type="entry name" value="EAL"/>
    <property type="match status" value="1"/>
</dbReference>
<dbReference type="FunFam" id="3.20.20.450:FF:000001">
    <property type="entry name" value="Cyclic di-GMP phosphodiesterase yahA"/>
    <property type="match status" value="1"/>
</dbReference>
<dbReference type="EC" id="3.1.4.52" evidence="3"/>
<dbReference type="SUPFAM" id="SSF141868">
    <property type="entry name" value="EAL domain-like"/>
    <property type="match status" value="1"/>
</dbReference>
<evidence type="ECO:0000256" key="2">
    <source>
        <dbReference type="ARBA" id="ARBA00004533"/>
    </source>
</evidence>
<organism evidence="10 11">
    <name type="scientific">Pseudomonas saudiphocaensis</name>
    <dbReference type="NCBI Taxonomy" id="1499686"/>
    <lineage>
        <taxon>Bacteria</taxon>
        <taxon>Pseudomonadati</taxon>
        <taxon>Pseudomonadota</taxon>
        <taxon>Gammaproteobacteria</taxon>
        <taxon>Pseudomonadales</taxon>
        <taxon>Pseudomonadaceae</taxon>
        <taxon>Pseudomonas</taxon>
    </lineage>
</organism>
<dbReference type="Pfam" id="PF00989">
    <property type="entry name" value="PAS"/>
    <property type="match status" value="1"/>
</dbReference>
<dbReference type="InterPro" id="IPR012226">
    <property type="entry name" value="Diguanyl_cyclase/Pdiesterase"/>
</dbReference>
<reference evidence="10 11" key="1">
    <citation type="submission" date="2014-07" db="EMBL/GenBank/DDBJ databases">
        <authorList>
            <person name="Urmite Genomes Urmite Genomes"/>
        </authorList>
    </citation>
    <scope>NUCLEOTIDE SEQUENCE [LARGE SCALE GENOMIC DNA]</scope>
    <source>
        <strain evidence="10 11">20_BN</strain>
    </source>
</reference>
<dbReference type="PANTHER" id="PTHR44757:SF2">
    <property type="entry name" value="BIOFILM ARCHITECTURE MAINTENANCE PROTEIN MBAA"/>
    <property type="match status" value="1"/>
</dbReference>
<evidence type="ECO:0000259" key="6">
    <source>
        <dbReference type="PROSITE" id="PS50112"/>
    </source>
</evidence>
<gene>
    <name evidence="10" type="ORF">BN1079_03063</name>
</gene>
<evidence type="ECO:0000256" key="5">
    <source>
        <dbReference type="ARBA" id="ARBA00051114"/>
    </source>
</evidence>
<dbReference type="STRING" id="1499686.BN1079_03063"/>
<dbReference type="GO" id="GO:0005886">
    <property type="term" value="C:plasma membrane"/>
    <property type="evidence" value="ECO:0007669"/>
    <property type="project" value="UniProtKB-SubCell"/>
</dbReference>
<dbReference type="GO" id="GO:0071111">
    <property type="term" value="F:cyclic-guanylate-specific phosphodiesterase activity"/>
    <property type="evidence" value="ECO:0007669"/>
    <property type="project" value="UniProtKB-EC"/>
</dbReference>
<sequence>MSSIESRRLQPARLTPFFVRVLRASARLLLPRRITERCQLLRYSAVALQAIDERILISDFHGRLRFLNSGAETMFGLCNADASAYLLQELLPGLDAQALDTSNVEADLCLEIMRLLQGGEWRLFTLTRRALRQEGEQQASGFVWVLRDVTREKQAQTALAERERFWSEVLQAVPDTLYVQDLPSGQMLFSNGNLAARLGYSAEERGPDANAFWQRICHPDDVEYVWRLLALRGALSDGAERESLLRWRHRDGSWHWFNIVERVLSRDEHGRVQRVIGVARDVTGNIERSHSLRESERRYRMLTSSLRDVIFSTDSAVRINYVSPAVETVFGYSPEWALEHGLDQLVIEPRQAERFYDLMRRVRKASFDTRALAELGQNLHGETLYFDCRTADGRLVAIELRVMLILDEHKRFDGALCIGRDISDQRQAEKELRRAATVFEHSTAAILVTDPEGRIVQVNSAFSRITGYGQDEVLGEFATILGADIQQSNRMGFILGQIGQSGSWEGEFWIKHRNSDAQPCWLGITAVRDDEDELVSYVCFFSDMSERKASENRIHRLAYYDSLTQLPNRALFQDRLHSSLQMAARHSSWIVLMFLDLDRFKPINDSLGHAAGDRMLRDVAVRLESCVDEADTVARMGGDEFTLLLQPEGGRDEALSRAMHVAERILESLSEPFVLSGREFFVTASIGIALSPQDGEDMSQLMKNADTAMYHAKERGKNNFQFYQAEMNASALERLELESDLRHALEERQFLLHYQPQYLADGMTLTGVEALLRWWHPSRGLVSPADFIPALEELGLVVEVGDWVLDEACRQMAEWQAAGLRVPRVSVNLSARQFSDGRLGQRIAAILQARGIEPSSLELELTESILMRDIGEAMEMLDSLKRLGLSIAIDDFGTGYSSLNYLKQLPIDVLKIDRCFVDGLPQAEQDGQITRAIIAMSHSLSLSVIAEGVETQEQLDFLREHGCDEVQGFFLARPMPAEQLAQACLGGRGD</sequence>
<dbReference type="Pfam" id="PF08447">
    <property type="entry name" value="PAS_3"/>
    <property type="match status" value="1"/>
</dbReference>
<dbReference type="RefSeq" id="WP_231850789.1">
    <property type="nucleotide sequence ID" value="NZ_CCSF01000001.1"/>
</dbReference>